<organism evidence="2 3">
    <name type="scientific">Flavobacterium agrisoli</name>
    <dbReference type="NCBI Taxonomy" id="2793066"/>
    <lineage>
        <taxon>Bacteria</taxon>
        <taxon>Pseudomonadati</taxon>
        <taxon>Bacteroidota</taxon>
        <taxon>Flavobacteriia</taxon>
        <taxon>Flavobacteriales</taxon>
        <taxon>Flavobacteriaceae</taxon>
        <taxon>Flavobacterium</taxon>
    </lineage>
</organism>
<proteinExistence type="predicted"/>
<dbReference type="GO" id="GO:0004222">
    <property type="term" value="F:metalloendopeptidase activity"/>
    <property type="evidence" value="ECO:0007669"/>
    <property type="project" value="TreeGrafter"/>
</dbReference>
<evidence type="ECO:0000259" key="1">
    <source>
        <dbReference type="Pfam" id="PF01551"/>
    </source>
</evidence>
<name>A0A934PIY3_9FLAO</name>
<dbReference type="CDD" id="cd12797">
    <property type="entry name" value="M23_peptidase"/>
    <property type="match status" value="1"/>
</dbReference>
<dbReference type="PANTHER" id="PTHR21666:SF270">
    <property type="entry name" value="MUREIN HYDROLASE ACTIVATOR ENVC"/>
    <property type="match status" value="1"/>
</dbReference>
<evidence type="ECO:0000313" key="2">
    <source>
        <dbReference type="EMBL" id="MBK0368497.1"/>
    </source>
</evidence>
<accession>A0A934PIY3</accession>
<keyword evidence="3" id="KW-1185">Reference proteome</keyword>
<protein>
    <submittedName>
        <fullName evidence="2">Peptidoglycan DD-metalloendopeptidase family protein</fullName>
    </submittedName>
</protein>
<dbReference type="InterPro" id="IPR016047">
    <property type="entry name" value="M23ase_b-sheet_dom"/>
</dbReference>
<dbReference type="Proteomes" id="UP000609172">
    <property type="component" value="Unassembled WGS sequence"/>
</dbReference>
<comment type="caution">
    <text evidence="2">The sequence shown here is derived from an EMBL/GenBank/DDBJ whole genome shotgun (WGS) entry which is preliminary data.</text>
</comment>
<dbReference type="AlphaFoldDB" id="A0A934PIY3"/>
<dbReference type="RefSeq" id="WP_200104425.1">
    <property type="nucleotide sequence ID" value="NZ_JAEHFV010000001.1"/>
</dbReference>
<dbReference type="InterPro" id="IPR050570">
    <property type="entry name" value="Cell_wall_metabolism_enzyme"/>
</dbReference>
<dbReference type="Gene3D" id="2.70.70.10">
    <property type="entry name" value="Glucose Permease (Domain IIA)"/>
    <property type="match status" value="1"/>
</dbReference>
<feature type="domain" description="M23ase beta-sheet core" evidence="1">
    <location>
        <begin position="91"/>
        <end position="190"/>
    </location>
</feature>
<dbReference type="PANTHER" id="PTHR21666">
    <property type="entry name" value="PEPTIDASE-RELATED"/>
    <property type="match status" value="1"/>
</dbReference>
<dbReference type="Pfam" id="PF01551">
    <property type="entry name" value="Peptidase_M23"/>
    <property type="match status" value="1"/>
</dbReference>
<sequence>MDGFSSILSNIHAAPIIGSVDYKSFVPIDLSKNNADLTTNRLESPQEFENYIKEYLEQNNAKVAYGGYLEERKLYQRSSIFNNNETAERSIHIGMDLWIKAETTINCPIDGEIHSFKNNTGLGDYGPTLILKHIVKNEVFYTLYGHLSLKSITNLSLGTILKKGEKLATLGYASENGNYAPHLHFQIIKNIEDHWGDYPGVCSKDTVDFYAENCPNPNLILKINKT</sequence>
<gene>
    <name evidence="2" type="ORF">I5M07_01505</name>
</gene>
<dbReference type="SUPFAM" id="SSF51261">
    <property type="entry name" value="Duplicated hybrid motif"/>
    <property type="match status" value="1"/>
</dbReference>
<evidence type="ECO:0000313" key="3">
    <source>
        <dbReference type="Proteomes" id="UP000609172"/>
    </source>
</evidence>
<dbReference type="InterPro" id="IPR011055">
    <property type="entry name" value="Dup_hybrid_motif"/>
</dbReference>
<dbReference type="EMBL" id="JAEHFV010000001">
    <property type="protein sequence ID" value="MBK0368497.1"/>
    <property type="molecule type" value="Genomic_DNA"/>
</dbReference>
<reference evidence="2" key="1">
    <citation type="submission" date="2020-12" db="EMBL/GenBank/DDBJ databases">
        <title>Bacterial novel species Flavobacterium sp. SE-1-e isolated from soil.</title>
        <authorList>
            <person name="Jung H.-Y."/>
        </authorList>
    </citation>
    <scope>NUCLEOTIDE SEQUENCE</scope>
    <source>
        <strain evidence="2">SE-1-e</strain>
    </source>
</reference>